<comment type="similarity">
    <text evidence="4">In the N-terminal section; belongs to the PINc/VapC protein family.</text>
</comment>
<dbReference type="InterPro" id="IPR029060">
    <property type="entry name" value="PIN-like_dom_sf"/>
</dbReference>
<accession>A0ABT3TLV1</accession>
<dbReference type="SMART" id="SM00670">
    <property type="entry name" value="PINc"/>
    <property type="match status" value="1"/>
</dbReference>
<dbReference type="Pfam" id="PF02562">
    <property type="entry name" value="PhoH"/>
    <property type="match status" value="1"/>
</dbReference>
<keyword evidence="3" id="KW-0067">ATP-binding</keyword>
<dbReference type="SUPFAM" id="SSF52540">
    <property type="entry name" value="P-loop containing nucleoside triphosphate hydrolases"/>
    <property type="match status" value="1"/>
</dbReference>
<sequence>MDSGVALRVEVPAPANVSQKIYVLDTNVLLHDPTSVLAFKEHRLVIPMTVLEELDDIKDRRDKTVSREARIAIQMIDKVVGSASTQQIQDGVPITGSVLDGEPGRLSIYQDQLLDDNTAIPYLNDTHDKANDNRIINVALQLQSANPGAFVCLVTKDINMRLKAKGSGLEHVEDYRRDRVLDDIDLLARGYEAMPGNFWDGIRDVDTLREGNLTLHRVSREDLPNAYPNMFLYDDNEFFAYVKRLDDTHVYLHCDSKTNLMNRNFWGLSPRNLEQAMAMELINDDSVDMTVLTGPAGSGKTLIALAYGLHAILEQKKYTKLIVARSTPPIAEDIGFLPGTEEEKMAPWLAAFDDNLEILHGTDECSNGSIEYVKERANIQFKSLNFMRGRSFNNAYIIIDESQGLTQFQLKSVITRVGADSKIVVLGNLAQIDNKYITPHPIPNYGEKVLPRRFYRASAGVTGNKSKVMPMSSVGYNSKYALLPLTAENDGVHNEHKSPYTAKCMEAA</sequence>
<feature type="domain" description="PIN" evidence="5">
    <location>
        <begin position="20"/>
        <end position="162"/>
    </location>
</feature>
<evidence type="ECO:0000313" key="7">
    <source>
        <dbReference type="Proteomes" id="UP001143362"/>
    </source>
</evidence>
<dbReference type="InterPro" id="IPR003714">
    <property type="entry name" value="PhoH"/>
</dbReference>
<dbReference type="Proteomes" id="UP001143362">
    <property type="component" value="Unassembled WGS sequence"/>
</dbReference>
<keyword evidence="7" id="KW-1185">Reference proteome</keyword>
<dbReference type="InterPro" id="IPR051451">
    <property type="entry name" value="PhoH2-like"/>
</dbReference>
<dbReference type="PANTHER" id="PTHR30473:SF2">
    <property type="entry name" value="PIN DOMAIN-CONTAINING PROTEIN"/>
    <property type="match status" value="1"/>
</dbReference>
<dbReference type="Gene3D" id="3.40.50.1010">
    <property type="entry name" value="5'-nuclease"/>
    <property type="match status" value="1"/>
</dbReference>
<dbReference type="CDD" id="cd09883">
    <property type="entry name" value="PIN_VapC_PhoHL-ATPase"/>
    <property type="match status" value="1"/>
</dbReference>
<keyword evidence="2" id="KW-0547">Nucleotide-binding</keyword>
<proteinExistence type="inferred from homology"/>
<gene>
    <name evidence="6" type="ORF">EYC98_17605</name>
</gene>
<name>A0ABT3TLV1_9GAMM</name>
<evidence type="ECO:0000256" key="2">
    <source>
        <dbReference type="ARBA" id="ARBA00022741"/>
    </source>
</evidence>
<reference evidence="6" key="1">
    <citation type="submission" date="2019-02" db="EMBL/GenBank/DDBJ databases">
        <authorList>
            <person name="Li S.-H."/>
        </authorList>
    </citation>
    <scope>NUCLEOTIDE SEQUENCE</scope>
    <source>
        <strain evidence="6">IMCC14734</strain>
    </source>
</reference>
<comment type="similarity">
    <text evidence="1">Belongs to the PhoH family.</text>
</comment>
<evidence type="ECO:0000313" key="6">
    <source>
        <dbReference type="EMBL" id="MCX2982681.1"/>
    </source>
</evidence>
<dbReference type="InterPro" id="IPR027417">
    <property type="entry name" value="P-loop_NTPase"/>
</dbReference>
<dbReference type="InterPro" id="IPR002716">
    <property type="entry name" value="PIN_dom"/>
</dbReference>
<evidence type="ECO:0000256" key="1">
    <source>
        <dbReference type="ARBA" id="ARBA00010393"/>
    </source>
</evidence>
<evidence type="ECO:0000256" key="3">
    <source>
        <dbReference type="ARBA" id="ARBA00022840"/>
    </source>
</evidence>
<comment type="caution">
    <text evidence="6">The sequence shown here is derived from an EMBL/GenBank/DDBJ whole genome shotgun (WGS) entry which is preliminary data.</text>
</comment>
<evidence type="ECO:0000256" key="4">
    <source>
        <dbReference type="ARBA" id="ARBA00046345"/>
    </source>
</evidence>
<dbReference type="RefSeq" id="WP_279246714.1">
    <property type="nucleotide sequence ID" value="NZ_SHNN01000004.1"/>
</dbReference>
<dbReference type="EMBL" id="SHNN01000004">
    <property type="protein sequence ID" value="MCX2982681.1"/>
    <property type="molecule type" value="Genomic_DNA"/>
</dbReference>
<dbReference type="Gene3D" id="3.40.50.300">
    <property type="entry name" value="P-loop containing nucleotide triphosphate hydrolases"/>
    <property type="match status" value="1"/>
</dbReference>
<evidence type="ECO:0000259" key="5">
    <source>
        <dbReference type="SMART" id="SM00670"/>
    </source>
</evidence>
<organism evidence="6 7">
    <name type="scientific">Candidatus Litorirhabdus singularis</name>
    <dbReference type="NCBI Taxonomy" id="2518993"/>
    <lineage>
        <taxon>Bacteria</taxon>
        <taxon>Pseudomonadati</taxon>
        <taxon>Pseudomonadota</taxon>
        <taxon>Gammaproteobacteria</taxon>
        <taxon>Cellvibrionales</taxon>
        <taxon>Halieaceae</taxon>
        <taxon>Candidatus Litorirhabdus</taxon>
    </lineage>
</organism>
<dbReference type="Pfam" id="PF13638">
    <property type="entry name" value="PIN_4"/>
    <property type="match status" value="1"/>
</dbReference>
<dbReference type="SUPFAM" id="SSF88723">
    <property type="entry name" value="PIN domain-like"/>
    <property type="match status" value="1"/>
</dbReference>
<dbReference type="PANTHER" id="PTHR30473">
    <property type="entry name" value="PROTEIN PHOH"/>
    <property type="match status" value="1"/>
</dbReference>
<protein>
    <submittedName>
        <fullName evidence="6">PhoH family protein</fullName>
    </submittedName>
</protein>